<dbReference type="InterPro" id="IPR036615">
    <property type="entry name" value="Mur_ligase_C_dom_sf"/>
</dbReference>
<evidence type="ECO:0000256" key="15">
    <source>
        <dbReference type="ARBA" id="ARBA00030048"/>
    </source>
</evidence>
<keyword evidence="12 22" id="KW-0067">ATP-binding</keyword>
<dbReference type="Gene3D" id="3.90.190.20">
    <property type="entry name" value="Mur ligase, C-terminal domain"/>
    <property type="match status" value="1"/>
</dbReference>
<sequence length="431" mass="45589">MSTLVSDLILARLSSLHPKKIDLSLGRVSRLLEALGHPERHLPPIVHIAGTNGKGSTLAMLHAMIDAAGLRAHRYISPHLVRFNERIMLNGQPIDEARLSDCLDRCERANADQPITFFEITTAAAFLAMAADSADLVLLETGLGGLYDATNVIDRPALSLLTPISMDHEAFLGDNISKIAISKAGILKPGCLGIVGPQPGSALDVIKAHAAEIGAPLLIHGRDWLARAEDDFLVVEDGDTTISLPRPALKGAHQIQNGGLAVMAARHLPSLIIDEHAIASGLRRVVWPARLQRLTQGPLVESLGGMHDLWLDGGHNPAAGEVLAESLGALSAGRPVHLVVGMLQTKDFANFLKPLVSRVASITTVPLPEEPGAGHAAEELAAVVVAENGQANIATSLEDATAGLARRLKRPSLVLICGALYLAGYVLRTNS</sequence>
<dbReference type="GO" id="GO:0005524">
    <property type="term" value="F:ATP binding"/>
    <property type="evidence" value="ECO:0007669"/>
    <property type="project" value="UniProtKB-KW"/>
</dbReference>
<evidence type="ECO:0000256" key="1">
    <source>
        <dbReference type="ARBA" id="ARBA00001946"/>
    </source>
</evidence>
<feature type="domain" description="Mur ligase C-terminal" evidence="23">
    <location>
        <begin position="311"/>
        <end position="419"/>
    </location>
</feature>
<evidence type="ECO:0000256" key="17">
    <source>
        <dbReference type="ARBA" id="ARBA00032510"/>
    </source>
</evidence>
<comment type="pathway">
    <text evidence="4">Cofactor biosynthesis; tetrahydrofolylpolyglutamate biosynthesis.</text>
</comment>
<dbReference type="Gene3D" id="3.40.1190.10">
    <property type="entry name" value="Mur-like, catalytic domain"/>
    <property type="match status" value="1"/>
</dbReference>
<dbReference type="PIRSF" id="PIRSF001563">
    <property type="entry name" value="Folylpolyglu_synth"/>
    <property type="match status" value="1"/>
</dbReference>
<keyword evidence="9 22" id="KW-0436">Ligase</keyword>
<comment type="catalytic activity">
    <reaction evidence="19">
        <text>10-formyltetrahydrofolyl-(gamma-L-Glu)(n) + L-glutamate + ATP = 10-formyltetrahydrofolyl-(gamma-L-Glu)(n+1) + ADP + phosphate + H(+)</text>
        <dbReference type="Rhea" id="RHEA:51904"/>
        <dbReference type="Rhea" id="RHEA-COMP:13088"/>
        <dbReference type="Rhea" id="RHEA-COMP:14300"/>
        <dbReference type="ChEBI" id="CHEBI:15378"/>
        <dbReference type="ChEBI" id="CHEBI:29985"/>
        <dbReference type="ChEBI" id="CHEBI:30616"/>
        <dbReference type="ChEBI" id="CHEBI:43474"/>
        <dbReference type="ChEBI" id="CHEBI:134413"/>
        <dbReference type="ChEBI" id="CHEBI:456216"/>
        <dbReference type="EC" id="6.3.2.17"/>
    </reaction>
</comment>
<dbReference type="GO" id="GO:0004326">
    <property type="term" value="F:tetrahydrofolylpolyglutamate synthase activity"/>
    <property type="evidence" value="ECO:0007669"/>
    <property type="project" value="UniProtKB-EC"/>
</dbReference>
<evidence type="ECO:0000259" key="23">
    <source>
        <dbReference type="Pfam" id="PF02875"/>
    </source>
</evidence>
<evidence type="ECO:0000256" key="11">
    <source>
        <dbReference type="ARBA" id="ARBA00022741"/>
    </source>
</evidence>
<dbReference type="GO" id="GO:0046654">
    <property type="term" value="P:tetrahydrofolate biosynthetic process"/>
    <property type="evidence" value="ECO:0007669"/>
    <property type="project" value="UniProtKB-UniPathway"/>
</dbReference>
<dbReference type="NCBIfam" id="TIGR01499">
    <property type="entry name" value="folC"/>
    <property type="match status" value="1"/>
</dbReference>
<evidence type="ECO:0000256" key="14">
    <source>
        <dbReference type="ARBA" id="ARBA00022909"/>
    </source>
</evidence>
<keyword evidence="14" id="KW-0289">Folate biosynthesis</keyword>
<evidence type="ECO:0000256" key="21">
    <source>
        <dbReference type="ARBA" id="ARBA00049161"/>
    </source>
</evidence>
<evidence type="ECO:0000256" key="4">
    <source>
        <dbReference type="ARBA" id="ARBA00005150"/>
    </source>
</evidence>
<dbReference type="GO" id="GO:0005737">
    <property type="term" value="C:cytoplasm"/>
    <property type="evidence" value="ECO:0007669"/>
    <property type="project" value="TreeGrafter"/>
</dbReference>
<dbReference type="FunFam" id="3.40.1190.10:FF:000011">
    <property type="entry name" value="Folylpolyglutamate synthase/dihydrofolate synthase"/>
    <property type="match status" value="1"/>
</dbReference>
<evidence type="ECO:0000256" key="9">
    <source>
        <dbReference type="ARBA" id="ARBA00022598"/>
    </source>
</evidence>
<dbReference type="OrthoDB" id="9809356at2"/>
<dbReference type="Pfam" id="PF02875">
    <property type="entry name" value="Mur_ligase_C"/>
    <property type="match status" value="1"/>
</dbReference>
<evidence type="ECO:0000256" key="16">
    <source>
        <dbReference type="ARBA" id="ARBA00030592"/>
    </source>
</evidence>
<dbReference type="UniPathway" id="UPA00077">
    <property type="reaction ID" value="UER00157"/>
</dbReference>
<protein>
    <recommendedName>
        <fullName evidence="8">Dihydrofolate synthase/folylpolyglutamate synthase</fullName>
        <ecNumber evidence="6">6.3.2.12</ecNumber>
        <ecNumber evidence="7">6.3.2.17</ecNumber>
    </recommendedName>
    <alternativeName>
        <fullName evidence="17">Folylpoly-gamma-glutamate synthetase-dihydrofolate synthetase</fullName>
    </alternativeName>
    <alternativeName>
        <fullName evidence="15">Folylpolyglutamate synthetase</fullName>
    </alternativeName>
    <alternativeName>
        <fullName evidence="16">Tetrahydrofolylpolyglutamate synthase</fullName>
    </alternativeName>
</protein>
<dbReference type="InterPro" id="IPR036565">
    <property type="entry name" value="Mur-like_cat_sf"/>
</dbReference>
<dbReference type="PROSITE" id="PS01012">
    <property type="entry name" value="FOLYLPOLYGLU_SYNT_2"/>
    <property type="match status" value="1"/>
</dbReference>
<evidence type="ECO:0000256" key="13">
    <source>
        <dbReference type="ARBA" id="ARBA00022842"/>
    </source>
</evidence>
<comment type="pathway">
    <text evidence="3">Cofactor biosynthesis; tetrahydrofolate biosynthesis; 7,8-dihydrofolate from 2-amino-4-hydroxy-6-hydroxymethyl-7,8-dihydropteridine diphosphate and 4-aminobenzoate: step 2/2.</text>
</comment>
<evidence type="ECO:0000256" key="6">
    <source>
        <dbReference type="ARBA" id="ARBA00013023"/>
    </source>
</evidence>
<evidence type="ECO:0000256" key="8">
    <source>
        <dbReference type="ARBA" id="ARBA00019357"/>
    </source>
</evidence>
<comment type="function">
    <text evidence="2">Functions in two distinct reactions of the de novo folate biosynthetic pathway. Catalyzes the addition of a glutamate residue to dihydropteroate (7,8-dihydropteroate or H2Pte) to form dihydrofolate (7,8-dihydrofolate monoglutamate or H2Pte-Glu). Also catalyzes successive additions of L-glutamate to tetrahydrofolate or 10-formyltetrahydrofolate or 5,10-methylenetetrahydrofolate, leading to folylpolyglutamate derivatives.</text>
</comment>
<keyword evidence="11 22" id="KW-0547">Nucleotide-binding</keyword>
<evidence type="ECO:0000313" key="24">
    <source>
        <dbReference type="EMBL" id="SNB67942.1"/>
    </source>
</evidence>
<evidence type="ECO:0000256" key="2">
    <source>
        <dbReference type="ARBA" id="ARBA00002714"/>
    </source>
</evidence>
<comment type="cofactor">
    <cofactor evidence="1">
        <name>Mg(2+)</name>
        <dbReference type="ChEBI" id="CHEBI:18420"/>
    </cofactor>
</comment>
<dbReference type="InterPro" id="IPR004101">
    <property type="entry name" value="Mur_ligase_C"/>
</dbReference>
<dbReference type="EMBL" id="FYEH01000006">
    <property type="protein sequence ID" value="SNB67942.1"/>
    <property type="molecule type" value="Genomic_DNA"/>
</dbReference>
<dbReference type="AlphaFoldDB" id="A0A212R707"/>
<evidence type="ECO:0000256" key="10">
    <source>
        <dbReference type="ARBA" id="ARBA00022723"/>
    </source>
</evidence>
<dbReference type="PANTHER" id="PTHR11136:SF0">
    <property type="entry name" value="DIHYDROFOLATE SYNTHETASE-RELATED"/>
    <property type="match status" value="1"/>
</dbReference>
<accession>A0A212R707</accession>
<keyword evidence="25" id="KW-1185">Reference proteome</keyword>
<evidence type="ECO:0000256" key="3">
    <source>
        <dbReference type="ARBA" id="ARBA00004799"/>
    </source>
</evidence>
<comment type="similarity">
    <text evidence="5 22">Belongs to the folylpolyglutamate synthase family.</text>
</comment>
<evidence type="ECO:0000256" key="5">
    <source>
        <dbReference type="ARBA" id="ARBA00008276"/>
    </source>
</evidence>
<proteinExistence type="inferred from homology"/>
<evidence type="ECO:0000256" key="18">
    <source>
        <dbReference type="ARBA" id="ARBA00047493"/>
    </source>
</evidence>
<evidence type="ECO:0000256" key="22">
    <source>
        <dbReference type="PIRNR" id="PIRNR001563"/>
    </source>
</evidence>
<evidence type="ECO:0000313" key="25">
    <source>
        <dbReference type="Proteomes" id="UP000197065"/>
    </source>
</evidence>
<dbReference type="GO" id="GO:0046872">
    <property type="term" value="F:metal ion binding"/>
    <property type="evidence" value="ECO:0007669"/>
    <property type="project" value="UniProtKB-KW"/>
</dbReference>
<gene>
    <name evidence="24" type="ORF">SAMN07250955_10697</name>
</gene>
<comment type="catalytic activity">
    <reaction evidence="20">
        <text>(6R)-5,10-methylenetetrahydrofolyl-(gamma-L-Glu)(n) + L-glutamate + ATP = (6R)-5,10-methylenetetrahydrofolyl-(gamma-L-Glu)(n+1) + ADP + phosphate + H(+)</text>
        <dbReference type="Rhea" id="RHEA:51912"/>
        <dbReference type="Rhea" id="RHEA-COMP:13257"/>
        <dbReference type="Rhea" id="RHEA-COMP:13258"/>
        <dbReference type="ChEBI" id="CHEBI:15378"/>
        <dbReference type="ChEBI" id="CHEBI:29985"/>
        <dbReference type="ChEBI" id="CHEBI:30616"/>
        <dbReference type="ChEBI" id="CHEBI:43474"/>
        <dbReference type="ChEBI" id="CHEBI:136572"/>
        <dbReference type="ChEBI" id="CHEBI:456216"/>
        <dbReference type="EC" id="6.3.2.17"/>
    </reaction>
</comment>
<dbReference type="SUPFAM" id="SSF53244">
    <property type="entry name" value="MurD-like peptide ligases, peptide-binding domain"/>
    <property type="match status" value="1"/>
</dbReference>
<evidence type="ECO:0000256" key="12">
    <source>
        <dbReference type="ARBA" id="ARBA00022840"/>
    </source>
</evidence>
<dbReference type="InterPro" id="IPR018109">
    <property type="entry name" value="Folylpolyglutamate_synth_CS"/>
</dbReference>
<dbReference type="GO" id="GO:0008841">
    <property type="term" value="F:dihydrofolate synthase activity"/>
    <property type="evidence" value="ECO:0007669"/>
    <property type="project" value="UniProtKB-EC"/>
</dbReference>
<dbReference type="EC" id="6.3.2.17" evidence="7"/>
<evidence type="ECO:0000256" key="19">
    <source>
        <dbReference type="ARBA" id="ARBA00047808"/>
    </source>
</evidence>
<dbReference type="RefSeq" id="WP_088561405.1">
    <property type="nucleotide sequence ID" value="NZ_FYEH01000006.1"/>
</dbReference>
<name>A0A212R707_9PROT</name>
<dbReference type="GO" id="GO:0046656">
    <property type="term" value="P:folic acid biosynthetic process"/>
    <property type="evidence" value="ECO:0007669"/>
    <property type="project" value="UniProtKB-KW"/>
</dbReference>
<evidence type="ECO:0000256" key="7">
    <source>
        <dbReference type="ARBA" id="ARBA00013025"/>
    </source>
</evidence>
<keyword evidence="10" id="KW-0479">Metal-binding</keyword>
<reference evidence="24 25" key="1">
    <citation type="submission" date="2017-06" db="EMBL/GenBank/DDBJ databases">
        <authorList>
            <person name="Kim H.J."/>
            <person name="Triplett B.A."/>
        </authorList>
    </citation>
    <scope>NUCLEOTIDE SEQUENCE [LARGE SCALE GENOMIC DNA]</scope>
    <source>
        <strain evidence="24 25">B29T1</strain>
    </source>
</reference>
<dbReference type="EC" id="6.3.2.12" evidence="6"/>
<comment type="catalytic activity">
    <reaction evidence="21">
        <text>7,8-dihydropteroate + L-glutamate + ATP = 7,8-dihydrofolate + ADP + phosphate + H(+)</text>
        <dbReference type="Rhea" id="RHEA:23584"/>
        <dbReference type="ChEBI" id="CHEBI:15378"/>
        <dbReference type="ChEBI" id="CHEBI:17839"/>
        <dbReference type="ChEBI" id="CHEBI:29985"/>
        <dbReference type="ChEBI" id="CHEBI:30616"/>
        <dbReference type="ChEBI" id="CHEBI:43474"/>
        <dbReference type="ChEBI" id="CHEBI:57451"/>
        <dbReference type="ChEBI" id="CHEBI:456216"/>
        <dbReference type="EC" id="6.3.2.12"/>
    </reaction>
</comment>
<dbReference type="InterPro" id="IPR001645">
    <property type="entry name" value="Folylpolyglutamate_synth"/>
</dbReference>
<comment type="catalytic activity">
    <reaction evidence="18">
        <text>(6S)-5,6,7,8-tetrahydrofolyl-(gamma-L-Glu)(n) + L-glutamate + ATP = (6S)-5,6,7,8-tetrahydrofolyl-(gamma-L-Glu)(n+1) + ADP + phosphate + H(+)</text>
        <dbReference type="Rhea" id="RHEA:10580"/>
        <dbReference type="Rhea" id="RHEA-COMP:14738"/>
        <dbReference type="Rhea" id="RHEA-COMP:14740"/>
        <dbReference type="ChEBI" id="CHEBI:15378"/>
        <dbReference type="ChEBI" id="CHEBI:29985"/>
        <dbReference type="ChEBI" id="CHEBI:30616"/>
        <dbReference type="ChEBI" id="CHEBI:43474"/>
        <dbReference type="ChEBI" id="CHEBI:141005"/>
        <dbReference type="ChEBI" id="CHEBI:456216"/>
        <dbReference type="EC" id="6.3.2.17"/>
    </reaction>
</comment>
<evidence type="ECO:0000256" key="20">
    <source>
        <dbReference type="ARBA" id="ARBA00049035"/>
    </source>
</evidence>
<dbReference type="PANTHER" id="PTHR11136">
    <property type="entry name" value="FOLYLPOLYGLUTAMATE SYNTHASE-RELATED"/>
    <property type="match status" value="1"/>
</dbReference>
<organism evidence="24 25">
    <name type="scientific">Arboricoccus pini</name>
    <dbReference type="NCBI Taxonomy" id="1963835"/>
    <lineage>
        <taxon>Bacteria</taxon>
        <taxon>Pseudomonadati</taxon>
        <taxon>Pseudomonadota</taxon>
        <taxon>Alphaproteobacteria</taxon>
        <taxon>Geminicoccales</taxon>
        <taxon>Geminicoccaceae</taxon>
        <taxon>Arboricoccus</taxon>
    </lineage>
</organism>
<keyword evidence="13" id="KW-0460">Magnesium</keyword>
<dbReference type="Proteomes" id="UP000197065">
    <property type="component" value="Unassembled WGS sequence"/>
</dbReference>
<dbReference type="SUPFAM" id="SSF53623">
    <property type="entry name" value="MurD-like peptide ligases, catalytic domain"/>
    <property type="match status" value="1"/>
</dbReference>